<dbReference type="AlphaFoldDB" id="A0A9E5JUW5"/>
<evidence type="ECO:0000313" key="3">
    <source>
        <dbReference type="Proteomes" id="UP000818266"/>
    </source>
</evidence>
<dbReference type="InterPro" id="IPR029063">
    <property type="entry name" value="SAM-dependent_MTases_sf"/>
</dbReference>
<dbReference type="GO" id="GO:0008168">
    <property type="term" value="F:methyltransferase activity"/>
    <property type="evidence" value="ECO:0007669"/>
    <property type="project" value="UniProtKB-KW"/>
</dbReference>
<keyword evidence="2" id="KW-0808">Transferase</keyword>
<dbReference type="PANTHER" id="PTHR34203">
    <property type="entry name" value="METHYLTRANSFERASE, FKBM FAMILY PROTEIN"/>
    <property type="match status" value="1"/>
</dbReference>
<comment type="caution">
    <text evidence="2">The sequence shown here is derived from an EMBL/GenBank/DDBJ whole genome shotgun (WGS) entry which is preliminary data.</text>
</comment>
<dbReference type="GO" id="GO:0032259">
    <property type="term" value="P:methylation"/>
    <property type="evidence" value="ECO:0007669"/>
    <property type="project" value="UniProtKB-KW"/>
</dbReference>
<gene>
    <name evidence="2" type="ORF">FK219_006380</name>
</gene>
<dbReference type="Proteomes" id="UP000818266">
    <property type="component" value="Unassembled WGS sequence"/>
</dbReference>
<dbReference type="RefSeq" id="WP_165638067.1">
    <property type="nucleotide sequence ID" value="NZ_JAVJPO010000018.1"/>
</dbReference>
<keyword evidence="2" id="KW-0489">Methyltransferase</keyword>
<proteinExistence type="predicted"/>
<dbReference type="InterPro" id="IPR006342">
    <property type="entry name" value="FkbM_mtfrase"/>
</dbReference>
<dbReference type="PANTHER" id="PTHR34203:SF15">
    <property type="entry name" value="SLL1173 PROTEIN"/>
    <property type="match status" value="1"/>
</dbReference>
<feature type="domain" description="Methyltransferase FkbM" evidence="1">
    <location>
        <begin position="47"/>
        <end position="200"/>
    </location>
</feature>
<dbReference type="EMBL" id="VIKT02000008">
    <property type="protein sequence ID" value="NHF62863.1"/>
    <property type="molecule type" value="Genomic_DNA"/>
</dbReference>
<dbReference type="NCBIfam" id="TIGR01444">
    <property type="entry name" value="fkbM_fam"/>
    <property type="match status" value="1"/>
</dbReference>
<dbReference type="SUPFAM" id="SSF53335">
    <property type="entry name" value="S-adenosyl-L-methionine-dependent methyltransferases"/>
    <property type="match status" value="1"/>
</dbReference>
<dbReference type="InterPro" id="IPR052514">
    <property type="entry name" value="SAM-dependent_MTase"/>
</dbReference>
<dbReference type="Gene3D" id="3.40.50.150">
    <property type="entry name" value="Vaccinia Virus protein VP39"/>
    <property type="match status" value="1"/>
</dbReference>
<evidence type="ECO:0000259" key="1">
    <source>
        <dbReference type="Pfam" id="PF05050"/>
    </source>
</evidence>
<dbReference type="Pfam" id="PF05050">
    <property type="entry name" value="Methyltransf_21"/>
    <property type="match status" value="1"/>
</dbReference>
<name>A0A9E5JUW5_9MICO</name>
<protein>
    <submittedName>
        <fullName evidence="2">FkbM family methyltransferase</fullName>
    </submittedName>
</protein>
<sequence length="254" mass="28423">MQRETRGVSSRLRFGHDVMLFASRIKWAEPELRGLGALVKEGDRVIDVGAAHGMYTIPLAHIVGSAGRVDSFDPHPRQQSTLRRWRRILGAPHVSVNPSAVGREEGQLTMRLPLFFGLPIYGRAHLTEGAAPLGAREMVRHWLTPIAALDDWVEAERIGPVSFIKVDVEGFEPQVIEGAAKMISRDLPSLLLEIEDRHLARYGRDADGFVASIHERWPEYGLYTWRGGTWTRVPAVELGTRNYLFATDEALARA</sequence>
<reference evidence="2 3" key="1">
    <citation type="submission" date="2020-03" db="EMBL/GenBank/DDBJ databases">
        <title>Chryseoglobus sp. isolated from a deep-sea seamount.</title>
        <authorList>
            <person name="Zhang D.-C."/>
        </authorList>
    </citation>
    <scope>NUCLEOTIDE SEQUENCE [LARGE SCALE GENOMIC DNA]</scope>
    <source>
        <strain evidence="2 3">KN1116</strain>
    </source>
</reference>
<evidence type="ECO:0000313" key="2">
    <source>
        <dbReference type="EMBL" id="NHF62863.1"/>
    </source>
</evidence>
<keyword evidence="3" id="KW-1185">Reference proteome</keyword>
<accession>A0A9E5JUW5</accession>
<organism evidence="2 3">
    <name type="scientific">Microcella pacifica</name>
    <dbReference type="NCBI Taxonomy" id="2591847"/>
    <lineage>
        <taxon>Bacteria</taxon>
        <taxon>Bacillati</taxon>
        <taxon>Actinomycetota</taxon>
        <taxon>Actinomycetes</taxon>
        <taxon>Micrococcales</taxon>
        <taxon>Microbacteriaceae</taxon>
        <taxon>Microcella</taxon>
    </lineage>
</organism>